<organism evidence="2 3">
    <name type="scientific">Halogeometricum limi</name>
    <dbReference type="NCBI Taxonomy" id="555875"/>
    <lineage>
        <taxon>Archaea</taxon>
        <taxon>Methanobacteriati</taxon>
        <taxon>Methanobacteriota</taxon>
        <taxon>Stenosarchaea group</taxon>
        <taxon>Halobacteria</taxon>
        <taxon>Halobacteriales</taxon>
        <taxon>Haloferacaceae</taxon>
        <taxon>Halogeometricum</taxon>
    </lineage>
</organism>
<protein>
    <recommendedName>
        <fullName evidence="4">CARDB protein</fullName>
    </recommendedName>
</protein>
<sequence length="156" mass="16551">MVRILTLCVALLLVCSGFGVVAADATVQTTTETPSAPTDQSENATDERQFDFSVGNVTNCGLTCRDVTVTAVNTGDEAAANVTVATWLLAGDTVVWNGTETVDSLDANESVTVTKRVQVGFFDALAVMRNDGYVTANTTVSWDAGEEAFSERRKVM</sequence>
<dbReference type="Proteomes" id="UP000243250">
    <property type="component" value="Unassembled WGS sequence"/>
</dbReference>
<feature type="compositionally biased region" description="Polar residues" evidence="1">
    <location>
        <begin position="34"/>
        <end position="43"/>
    </location>
</feature>
<evidence type="ECO:0000313" key="3">
    <source>
        <dbReference type="Proteomes" id="UP000243250"/>
    </source>
</evidence>
<evidence type="ECO:0000313" key="2">
    <source>
        <dbReference type="EMBL" id="SFR35624.1"/>
    </source>
</evidence>
<keyword evidence="3" id="KW-1185">Reference proteome</keyword>
<dbReference type="RefSeq" id="WP_089876677.1">
    <property type="nucleotide sequence ID" value="NZ_FOYS01000001.1"/>
</dbReference>
<name>A0A1I6G0A1_9EURY</name>
<reference evidence="3" key="1">
    <citation type="submission" date="2016-10" db="EMBL/GenBank/DDBJ databases">
        <authorList>
            <person name="Varghese N."/>
            <person name="Submissions S."/>
        </authorList>
    </citation>
    <scope>NUCLEOTIDE SEQUENCE [LARGE SCALE GENOMIC DNA]</scope>
    <source>
        <strain evidence="3">CGMCC 1.8711</strain>
    </source>
</reference>
<dbReference type="EMBL" id="FOYS01000001">
    <property type="protein sequence ID" value="SFR35624.1"/>
    <property type="molecule type" value="Genomic_DNA"/>
</dbReference>
<accession>A0A1I6G0A1</accession>
<feature type="region of interest" description="Disordered" evidence="1">
    <location>
        <begin position="28"/>
        <end position="47"/>
    </location>
</feature>
<evidence type="ECO:0008006" key="4">
    <source>
        <dbReference type="Google" id="ProtNLM"/>
    </source>
</evidence>
<dbReference type="AlphaFoldDB" id="A0A1I6G0A1"/>
<dbReference type="OrthoDB" id="205469at2157"/>
<gene>
    <name evidence="2" type="ORF">SAMN04488124_0647</name>
</gene>
<proteinExistence type="predicted"/>
<evidence type="ECO:0000256" key="1">
    <source>
        <dbReference type="SAM" id="MobiDB-lite"/>
    </source>
</evidence>